<reference evidence="2 3" key="1">
    <citation type="submission" date="2007-08" db="EMBL/GenBank/DDBJ databases">
        <authorList>
            <person name="Fulton L."/>
            <person name="Clifton S."/>
            <person name="Fulton B."/>
            <person name="Xu J."/>
            <person name="Minx P."/>
            <person name="Pepin K.H."/>
            <person name="Johnson M."/>
            <person name="Thiruvilangam P."/>
            <person name="Bhonagiri V."/>
            <person name="Nash W.E."/>
            <person name="Mardis E.R."/>
            <person name="Wilson R.K."/>
        </authorList>
    </citation>
    <scope>NUCLEOTIDE SEQUENCE [LARGE SCALE GENOMIC DNA]</scope>
    <source>
        <strain evidence="3">ATCC BAA-613 / DSM 15670 / CCUG 46953 / JCM 12243 / WAL 16351</strain>
    </source>
</reference>
<dbReference type="AlphaFoldDB" id="A8S2Y4"/>
<accession>A8S2Y4</accession>
<comment type="caution">
    <text evidence="2">The sequence shown here is derived from an EMBL/GenBank/DDBJ whole genome shotgun (WGS) entry which is preliminary data.</text>
</comment>
<gene>
    <name evidence="2" type="ORF">CLOBOL_06439</name>
</gene>
<dbReference type="PaxDb" id="411902-CLOBOL_06439"/>
<dbReference type="EMBL" id="ABCC02000052">
    <property type="protein sequence ID" value="EDP13273.1"/>
    <property type="molecule type" value="Genomic_DNA"/>
</dbReference>
<reference evidence="2 3" key="2">
    <citation type="submission" date="2007-09" db="EMBL/GenBank/DDBJ databases">
        <title>Draft genome sequence of Clostridium bolteae (ATCC BAA-613).</title>
        <authorList>
            <person name="Sudarsanam P."/>
            <person name="Ley R."/>
            <person name="Guruge J."/>
            <person name="Turnbaugh P.J."/>
            <person name="Mahowald M."/>
            <person name="Liep D."/>
            <person name="Gordon J."/>
        </authorList>
    </citation>
    <scope>NUCLEOTIDE SEQUENCE [LARGE SCALE GENOMIC DNA]</scope>
    <source>
        <strain evidence="3">ATCC BAA-613 / DSM 15670 / CCUG 46953 / JCM 12243 / WAL 16351</strain>
    </source>
</reference>
<evidence type="ECO:0000313" key="3">
    <source>
        <dbReference type="Proteomes" id="UP000005396"/>
    </source>
</evidence>
<dbReference type="Proteomes" id="UP000005396">
    <property type="component" value="Unassembled WGS sequence"/>
</dbReference>
<keyword evidence="1" id="KW-0472">Membrane</keyword>
<keyword evidence="1" id="KW-1133">Transmembrane helix</keyword>
<dbReference type="HOGENOM" id="CLU_3326514_0_0_9"/>
<sequence>MYHINSIKSIIITIIIKILFSDGFLFGAILIQSLWKSL</sequence>
<name>A8S2Y4_ENTBW</name>
<organism evidence="2 3">
    <name type="scientific">Enterocloster bolteae (strain ATCC BAA-613 / DSM 15670 / CCUG 46953 / JCM 12243 / WAL 16351)</name>
    <name type="common">Clostridium bolteae</name>
    <dbReference type="NCBI Taxonomy" id="411902"/>
    <lineage>
        <taxon>Bacteria</taxon>
        <taxon>Bacillati</taxon>
        <taxon>Bacillota</taxon>
        <taxon>Clostridia</taxon>
        <taxon>Lachnospirales</taxon>
        <taxon>Lachnospiraceae</taxon>
        <taxon>Enterocloster</taxon>
    </lineage>
</organism>
<feature type="transmembrane region" description="Helical" evidence="1">
    <location>
        <begin position="12"/>
        <end position="35"/>
    </location>
</feature>
<evidence type="ECO:0000256" key="1">
    <source>
        <dbReference type="SAM" id="Phobius"/>
    </source>
</evidence>
<proteinExistence type="predicted"/>
<protein>
    <submittedName>
        <fullName evidence="2">Uncharacterized protein</fullName>
    </submittedName>
</protein>
<keyword evidence="1" id="KW-0812">Transmembrane</keyword>
<evidence type="ECO:0000313" key="2">
    <source>
        <dbReference type="EMBL" id="EDP13273.1"/>
    </source>
</evidence>